<dbReference type="AlphaFoldDB" id="D6Y8P0"/>
<protein>
    <submittedName>
        <fullName evidence="1">Uncharacterized protein</fullName>
    </submittedName>
</protein>
<gene>
    <name evidence="1" type="ordered locus">Tbis_1216</name>
</gene>
<accession>D6Y8P0</accession>
<keyword evidence="2" id="KW-1185">Reference proteome</keyword>
<reference evidence="1 2" key="1">
    <citation type="submission" date="2010-01" db="EMBL/GenBank/DDBJ databases">
        <title>The complete genome of Thermobispora bispora DSM 43833.</title>
        <authorList>
            <consortium name="US DOE Joint Genome Institute (JGI-PGF)"/>
            <person name="Lucas S."/>
            <person name="Copeland A."/>
            <person name="Lapidus A."/>
            <person name="Glavina del Rio T."/>
            <person name="Dalin E."/>
            <person name="Tice H."/>
            <person name="Bruce D."/>
            <person name="Goodwin L."/>
            <person name="Pitluck S."/>
            <person name="Kyrpides N."/>
            <person name="Mavromatis K."/>
            <person name="Ivanova N."/>
            <person name="Mikhailova N."/>
            <person name="Chertkov O."/>
            <person name="Brettin T."/>
            <person name="Detter J.C."/>
            <person name="Han C."/>
            <person name="Larimer F."/>
            <person name="Land M."/>
            <person name="Hauser L."/>
            <person name="Markowitz V."/>
            <person name="Cheng J.-F."/>
            <person name="Hugenholtz P."/>
            <person name="Woyke T."/>
            <person name="Wu D."/>
            <person name="Jando M."/>
            <person name="Schneider S."/>
            <person name="Klenk H.-P."/>
            <person name="Eisen J.A."/>
        </authorList>
    </citation>
    <scope>NUCLEOTIDE SEQUENCE [LARGE SCALE GENOMIC DNA]</scope>
    <source>
        <strain evidence="2">ATCC 19993 / DSM 43833 / CBS 139.67 / JCM 10125 / KCTC 9307 / NBRC 14880 / R51</strain>
    </source>
</reference>
<evidence type="ECO:0000313" key="2">
    <source>
        <dbReference type="Proteomes" id="UP000006640"/>
    </source>
</evidence>
<proteinExistence type="predicted"/>
<evidence type="ECO:0000313" key="1">
    <source>
        <dbReference type="EMBL" id="ADG87937.1"/>
    </source>
</evidence>
<sequence length="38" mass="3932">MAGHTGSLRPVTLHTAVPLIAHTALPLDLLGVRSSTAR</sequence>
<dbReference type="Proteomes" id="UP000006640">
    <property type="component" value="Chromosome"/>
</dbReference>
<organism evidence="1 2">
    <name type="scientific">Thermobispora bispora (strain ATCC 19993 / DSM 43833 / CBS 139.67 / JCM 10125 / KCTC 9307 / NBRC 14880 / R51)</name>
    <dbReference type="NCBI Taxonomy" id="469371"/>
    <lineage>
        <taxon>Bacteria</taxon>
        <taxon>Bacillati</taxon>
        <taxon>Actinomycetota</taxon>
        <taxon>Actinomycetes</taxon>
        <taxon>Streptosporangiales</taxon>
        <taxon>Streptosporangiaceae</taxon>
        <taxon>Thermobispora</taxon>
    </lineage>
</organism>
<dbReference type="KEGG" id="tbi:Tbis_1216"/>
<name>D6Y8P0_THEBD</name>
<dbReference type="HOGENOM" id="CLU_3334141_0_0_11"/>
<dbReference type="EMBL" id="CP001874">
    <property type="protein sequence ID" value="ADG87937.1"/>
    <property type="molecule type" value="Genomic_DNA"/>
</dbReference>